<evidence type="ECO:0000256" key="1">
    <source>
        <dbReference type="SAM" id="MobiDB-lite"/>
    </source>
</evidence>
<comment type="caution">
    <text evidence="2">The sequence shown here is derived from an EMBL/GenBank/DDBJ whole genome shotgun (WGS) entry which is preliminary data.</text>
</comment>
<accession>A0A1E5UC80</accession>
<evidence type="ECO:0000313" key="3">
    <source>
        <dbReference type="Proteomes" id="UP000095601"/>
    </source>
</evidence>
<proteinExistence type="predicted"/>
<dbReference type="PROSITE" id="PS51257">
    <property type="entry name" value="PROKAR_LIPOPROTEIN"/>
    <property type="match status" value="1"/>
</dbReference>
<keyword evidence="3" id="KW-1185">Reference proteome</keyword>
<feature type="region of interest" description="Disordered" evidence="1">
    <location>
        <begin position="59"/>
        <end position="124"/>
    </location>
</feature>
<dbReference type="EMBL" id="MKGI01000076">
    <property type="protein sequence ID" value="OEL10519.1"/>
    <property type="molecule type" value="Genomic_DNA"/>
</dbReference>
<dbReference type="STRING" id="237258.SAMN04489756_10442"/>
<feature type="compositionally biased region" description="Basic and acidic residues" evidence="1">
    <location>
        <begin position="103"/>
        <end position="124"/>
    </location>
</feature>
<keyword evidence="2" id="KW-0449">Lipoprotein</keyword>
<sequence>MKKIAFLLTSFMLLSCWKNNKEEEQFYAEDNSPIDTTLVDSVVGQTSFSAINSAIEDAKKAPVLKQDTTKSPEQKLAEEKKKIEQKKKSELEKKLAEQNAAKNAEKEKAQQEKKVNELVTPEKE</sequence>
<feature type="compositionally biased region" description="Basic and acidic residues" evidence="1">
    <location>
        <begin position="67"/>
        <end position="96"/>
    </location>
</feature>
<name>A0A1E5UC80_9FLAO</name>
<evidence type="ECO:0000313" key="2">
    <source>
        <dbReference type="EMBL" id="OEL10519.1"/>
    </source>
</evidence>
<dbReference type="KEGG" id="cnr:EB819_11660"/>
<dbReference type="Proteomes" id="UP000095601">
    <property type="component" value="Unassembled WGS sequence"/>
</dbReference>
<dbReference type="RefSeq" id="WP_069799725.1">
    <property type="nucleotide sequence ID" value="NZ_CP034157.1"/>
</dbReference>
<gene>
    <name evidence="2" type="ORF">BHF72_0339</name>
</gene>
<dbReference type="AlphaFoldDB" id="A0A1E5UC80"/>
<protein>
    <submittedName>
        <fullName evidence="2">Putative lipoprotein</fullName>
    </submittedName>
</protein>
<reference evidence="2 3" key="1">
    <citation type="submission" date="2016-09" db="EMBL/GenBank/DDBJ databases">
        <authorList>
            <person name="Capua I."/>
            <person name="De Benedictis P."/>
            <person name="Joannis T."/>
            <person name="Lombin L.H."/>
            <person name="Cattoli G."/>
        </authorList>
    </citation>
    <scope>NUCLEOTIDE SEQUENCE [LARGE SCALE GENOMIC DNA]</scope>
    <source>
        <strain evidence="2 3">NRS-1</strain>
    </source>
</reference>
<organism evidence="2 3">
    <name type="scientific">Cloacibacterium normanense</name>
    <dbReference type="NCBI Taxonomy" id="237258"/>
    <lineage>
        <taxon>Bacteria</taxon>
        <taxon>Pseudomonadati</taxon>
        <taxon>Bacteroidota</taxon>
        <taxon>Flavobacteriia</taxon>
        <taxon>Flavobacteriales</taxon>
        <taxon>Weeksellaceae</taxon>
    </lineage>
</organism>